<name>A0ABS8AZH9_9BACT</name>
<gene>
    <name evidence="2" type="ORF">LGH74_24510</name>
</gene>
<keyword evidence="3" id="KW-1185">Reference proteome</keyword>
<proteinExistence type="predicted"/>
<evidence type="ECO:0000256" key="1">
    <source>
        <dbReference type="SAM" id="Phobius"/>
    </source>
</evidence>
<organism evidence="2 3">
    <name type="scientific">Hymenobacter lucidus</name>
    <dbReference type="NCBI Taxonomy" id="2880930"/>
    <lineage>
        <taxon>Bacteria</taxon>
        <taxon>Pseudomonadati</taxon>
        <taxon>Bacteroidota</taxon>
        <taxon>Cytophagia</taxon>
        <taxon>Cytophagales</taxon>
        <taxon>Hymenobacteraceae</taxon>
        <taxon>Hymenobacter</taxon>
    </lineage>
</organism>
<sequence>MENSTAPAASTTSIAIRYGLLAGLVMCLLSFVIRLLFTDPANPVNNVIYLALIAGIILAHKDYKRQHQGFMSFGQGLGLGLLIALVAGVVSGLFSYVYAEFIDPESVTNMIEGMRAKMETEGRSQDQIDTSISWMQKMMTGPFMIATVILGVLFWGLIISLVASAFTKHNRPEFE</sequence>
<feature type="transmembrane region" description="Helical" evidence="1">
    <location>
        <begin position="143"/>
        <end position="166"/>
    </location>
</feature>
<comment type="caution">
    <text evidence="2">The sequence shown here is derived from an EMBL/GenBank/DDBJ whole genome shotgun (WGS) entry which is preliminary data.</text>
</comment>
<evidence type="ECO:0000313" key="2">
    <source>
        <dbReference type="EMBL" id="MCB2411173.1"/>
    </source>
</evidence>
<dbReference type="Pfam" id="PF13858">
    <property type="entry name" value="DUF4199"/>
    <property type="match status" value="1"/>
</dbReference>
<keyword evidence="1" id="KW-1133">Transmembrane helix</keyword>
<keyword evidence="1" id="KW-0812">Transmembrane</keyword>
<dbReference type="InterPro" id="IPR025250">
    <property type="entry name" value="DUF4199"/>
</dbReference>
<accession>A0ABS8AZH9</accession>
<dbReference type="EMBL" id="JAJADR010000016">
    <property type="protein sequence ID" value="MCB2411173.1"/>
    <property type="molecule type" value="Genomic_DNA"/>
</dbReference>
<reference evidence="2" key="1">
    <citation type="submission" date="2021-10" db="EMBL/GenBank/DDBJ databases">
        <authorList>
            <person name="Dean J.D."/>
            <person name="Kim M.K."/>
            <person name="Newey C.N."/>
            <person name="Stoker T.S."/>
            <person name="Thompson D.W."/>
            <person name="Grose J.H."/>
        </authorList>
    </citation>
    <scope>NUCLEOTIDE SEQUENCE</scope>
    <source>
        <strain evidence="2">BT178</strain>
    </source>
</reference>
<keyword evidence="1" id="KW-0472">Membrane</keyword>
<dbReference type="RefSeq" id="WP_226180778.1">
    <property type="nucleotide sequence ID" value="NZ_JAJADR010000016.1"/>
</dbReference>
<dbReference type="Proteomes" id="UP001165296">
    <property type="component" value="Unassembled WGS sequence"/>
</dbReference>
<evidence type="ECO:0000313" key="3">
    <source>
        <dbReference type="Proteomes" id="UP001165296"/>
    </source>
</evidence>
<feature type="transmembrane region" description="Helical" evidence="1">
    <location>
        <begin position="79"/>
        <end position="99"/>
    </location>
</feature>
<feature type="transmembrane region" description="Helical" evidence="1">
    <location>
        <begin position="18"/>
        <end position="37"/>
    </location>
</feature>
<protein>
    <submittedName>
        <fullName evidence="2">DUF4199 domain-containing protein</fullName>
    </submittedName>
</protein>
<feature type="transmembrane region" description="Helical" evidence="1">
    <location>
        <begin position="43"/>
        <end position="59"/>
    </location>
</feature>